<organism evidence="1 2">
    <name type="scientific">Chromobacterium violaceum (strain ATCC 12472 / DSM 30191 / JCM 1249 / CCUG 213 / NBRC 12614 / NCIMB 9131 / NCTC 9757 / MK)</name>
    <dbReference type="NCBI Taxonomy" id="243365"/>
    <lineage>
        <taxon>Bacteria</taxon>
        <taxon>Pseudomonadati</taxon>
        <taxon>Pseudomonadota</taxon>
        <taxon>Betaproteobacteria</taxon>
        <taxon>Neisseriales</taxon>
        <taxon>Chromobacteriaceae</taxon>
        <taxon>Chromobacterium</taxon>
    </lineage>
</organism>
<accession>Q7NVS4</accession>
<evidence type="ECO:0000313" key="2">
    <source>
        <dbReference type="Proteomes" id="UP000001424"/>
    </source>
</evidence>
<dbReference type="EMBL" id="AE016825">
    <property type="protein sequence ID" value="AAQ59940.1"/>
    <property type="molecule type" value="Genomic_DNA"/>
</dbReference>
<dbReference type="KEGG" id="cvi:CV_2268"/>
<dbReference type="STRING" id="243365.CV_2268"/>
<proteinExistence type="predicted"/>
<dbReference type="AlphaFoldDB" id="Q7NVS4"/>
<name>Q7NVS4_CHRVO</name>
<evidence type="ECO:0000313" key="1">
    <source>
        <dbReference type="EMBL" id="AAQ59940.1"/>
    </source>
</evidence>
<sequence length="56" mass="5957">MTEAARIAGQAPLPADDRRRAVFTRKNMAALIVEPDKIPGDTSAKLIKPAAASPRT</sequence>
<dbReference type="Proteomes" id="UP000001424">
    <property type="component" value="Chromosome"/>
</dbReference>
<reference evidence="1 2" key="1">
    <citation type="journal article" date="2003" name="Proc. Natl. Acad. Sci. U.S.A.">
        <title>The complete genome sequence of Chromobacterium violaceum reveals remarkable and exploitable bacterial adaptability.</title>
        <authorList>
            <person name="Vasconcelos A.T.R."/>
            <person name="de Almeida D.F."/>
            <person name="Almeida F.C."/>
            <person name="de Almeida L.G.P."/>
            <person name="de Almeida R."/>
            <person name="Goncalves J.A.A."/>
            <person name="Andrade E.M."/>
            <person name="Antonio R.V."/>
            <person name="Araripe J."/>
            <person name="de Araujo M.F.F."/>
            <person name="Filho S.A."/>
            <person name="Azevedo V."/>
            <person name="Batista A.J."/>
            <person name="Bataus L.A.M."/>
            <person name="Batista J.S."/>
            <person name="Belo A."/>
            <person name="vander Berg C."/>
            <person name="Blamey J."/>
            <person name="Bogo M."/>
            <person name="Bonato S."/>
            <person name="Bordignon J."/>
            <person name="Brito C.A."/>
            <person name="Brocchi M."/>
            <person name="Burity H.A."/>
            <person name="Camargo A.A."/>
            <person name="Cardoso D.D.P."/>
            <person name="Carneiro N.P."/>
            <person name="Carraro D.M."/>
            <person name="Carvalho C.M.B."/>
            <person name="Cascardo J.C.M."/>
            <person name="Cavada B.S."/>
            <person name="Chueire L.M.O."/>
            <person name="Pasa T.B.C."/>
            <person name="Duran N."/>
            <person name="Fagundes N."/>
            <person name="Falcao C.L."/>
            <person name="Fantinatti F."/>
            <person name="Farias I.P."/>
            <person name="Felipe M.S.S."/>
            <person name="Ferrari L.P."/>
            <person name="Ferro J.A."/>
            <person name="Ferro M.I.T."/>
            <person name="Franco G.R."/>
            <person name="Freitas N.S.A."/>
            <person name="Furlan L.R."/>
            <person name="Gazzinelli R.T."/>
            <person name="Gomes E.A."/>
            <person name="Goncalves P.R."/>
            <person name="Grangeiro T.B."/>
            <person name="Grattapaglia D."/>
            <person name="Grisard E.C."/>
            <person name="Guimaraes C.T."/>
            <person name="Hanna E.S."/>
            <person name="Hungria M."/>
            <person name="Jardim S.N."/>
            <person name="Laurino J."/>
            <person name="Leoi L.C.T."/>
            <person name="Fassarella L."/>
            <person name="Lima A."/>
            <person name="Loureiro M.F."/>
            <person name="Lyra M.C.P."/>
            <person name="Macedo M."/>
            <person name="Madeira H.M.F."/>
            <person name="Manfio G.P."/>
            <person name="Maranhao A.Q."/>
            <person name="Martins W.S."/>
            <person name="di Mauro S.M.Z."/>
            <person name="de Medeiros S.R.B."/>
            <person name="Meissner R.D.V."/>
            <person name="Menck C.F.M."/>
            <person name="Moreira M.A.M."/>
            <person name="Nascimento F.F."/>
            <person name="Nicolas M.F."/>
            <person name="Oliveira J.G."/>
            <person name="Oliveira S.C."/>
            <person name="Paixao R.F.C."/>
            <person name="Parente J.A."/>
            <person name="Pedrosa F.O."/>
            <person name="Pena S.J.D."/>
            <person name="Perreira J.O."/>
            <person name="Perreira M."/>
            <person name="Pinto L.S.R.C."/>
            <person name="Pinto L.S."/>
            <person name="Porto J.I.R."/>
            <person name="Potrich D.P."/>
            <person name="Neto C.E.R."/>
            <person name="Reis A.M.M."/>
            <person name="Rigo L.U."/>
            <person name="Rondinelli E."/>
            <person name="dos Santos E.B.P."/>
            <person name="Santos F.R."/>
            <person name="Schneider M.P.C."/>
            <person name="Seuanez H.N."/>
            <person name="Silva A.M.R."/>
            <person name="da Silva A.L.C."/>
            <person name="Silva D.W."/>
            <person name="Silva R."/>
            <person name="Simoes I.C."/>
            <person name="Simon D."/>
            <person name="Soares C.M.A."/>
            <person name="Soares R.B.A."/>
            <person name="Souza E.M."/>
            <person name="Souza K.R.L."/>
            <person name="Souza R.C."/>
            <person name="Steffens M.B.R."/>
            <person name="Steindel M."/>
            <person name="Teixeira S.R."/>
            <person name="Urmenyi T."/>
            <person name="Vettore A."/>
            <person name="Wassem R."/>
            <person name="Zaha A."/>
            <person name="Simpson A.J.G."/>
        </authorList>
    </citation>
    <scope>NUCLEOTIDE SEQUENCE [LARGE SCALE GENOMIC DNA]</scope>
    <source>
        <strain evidence="2">ATCC 12472 / DSM 30191 / JCM 1249 / NBRC 12614 / NCIMB 9131 / NCTC 9757</strain>
    </source>
</reference>
<dbReference type="HOGENOM" id="CLU_3005840_0_0_4"/>
<gene>
    <name evidence="1" type="ordered locus">CV_2268</name>
</gene>
<protein>
    <submittedName>
        <fullName evidence="1">Uncharacterized protein</fullName>
    </submittedName>
</protein>
<keyword evidence="2" id="KW-1185">Reference proteome</keyword>